<protein>
    <submittedName>
        <fullName evidence="2">Uncharacterized protein</fullName>
    </submittedName>
</protein>
<gene>
    <name evidence="2" type="ORF">A8950_1416</name>
</gene>
<sequence length="273" mass="28831">MWGCTRMTRRRLDCPAGSIWRLALWLAAAAAVAAVPADAADPKDDIVLGAMLAEFHLAVASSLAAKQQLPATYTEQNLADAAQLARLTHRPKVDGTADFDLALGAFLAFAGSLDQEDKAPLSPSQARFLACQLVGADTLAFAELGRRMQIDSDGAAACIDAFAKATASWNERLSSFRLGPGLIQPAGAGPLYVEIAPVFNPANEAIAAMLRESGLYDLLADRLNAQMLLPGARVLLATECGGTQGFYNPERREIGLCDERIAAWIAATTASGD</sequence>
<dbReference type="AlphaFoldDB" id="A0A4R6WPI2"/>
<keyword evidence="1" id="KW-0732">Signal</keyword>
<reference evidence="2 3" key="1">
    <citation type="submission" date="2019-03" db="EMBL/GenBank/DDBJ databases">
        <title>Genomic Encyclopedia of Type Strains, Phase III (KMG-III): the genomes of soil and plant-associated and newly described type strains.</title>
        <authorList>
            <person name="Whitman W."/>
        </authorList>
    </citation>
    <scope>NUCLEOTIDE SEQUENCE [LARGE SCALE GENOMIC DNA]</scope>
    <source>
        <strain evidence="2 3">CGMCC 1.7660</strain>
    </source>
</reference>
<accession>A0A4R6WPI2</accession>
<evidence type="ECO:0000313" key="2">
    <source>
        <dbReference type="EMBL" id="TDQ83131.1"/>
    </source>
</evidence>
<keyword evidence="3" id="KW-1185">Reference proteome</keyword>
<evidence type="ECO:0000313" key="3">
    <source>
        <dbReference type="Proteomes" id="UP000295783"/>
    </source>
</evidence>
<name>A0A4R6WPI2_9PROT</name>
<proteinExistence type="predicted"/>
<dbReference type="EMBL" id="SNYW01000007">
    <property type="protein sequence ID" value="TDQ83131.1"/>
    <property type="molecule type" value="Genomic_DNA"/>
</dbReference>
<organism evidence="2 3">
    <name type="scientific">Dongia mobilis</name>
    <dbReference type="NCBI Taxonomy" id="578943"/>
    <lineage>
        <taxon>Bacteria</taxon>
        <taxon>Pseudomonadati</taxon>
        <taxon>Pseudomonadota</taxon>
        <taxon>Alphaproteobacteria</taxon>
        <taxon>Rhodospirillales</taxon>
        <taxon>Dongiaceae</taxon>
        <taxon>Dongia</taxon>
    </lineage>
</organism>
<comment type="caution">
    <text evidence="2">The sequence shown here is derived from an EMBL/GenBank/DDBJ whole genome shotgun (WGS) entry which is preliminary data.</text>
</comment>
<dbReference type="Proteomes" id="UP000295783">
    <property type="component" value="Unassembled WGS sequence"/>
</dbReference>
<evidence type="ECO:0000256" key="1">
    <source>
        <dbReference type="SAM" id="SignalP"/>
    </source>
</evidence>
<feature type="signal peptide" evidence="1">
    <location>
        <begin position="1"/>
        <end position="39"/>
    </location>
</feature>
<feature type="chain" id="PRO_5020280523" evidence="1">
    <location>
        <begin position="40"/>
        <end position="273"/>
    </location>
</feature>